<evidence type="ECO:0000256" key="6">
    <source>
        <dbReference type="ARBA" id="ARBA00023242"/>
    </source>
</evidence>
<comment type="subcellular location">
    <subcellularLocation>
        <location evidence="1">Nucleus</location>
    </subcellularLocation>
</comment>
<accession>A0A5E8B2Z4</accession>
<organism evidence="11 12">
    <name type="scientific">Magnusiomyces paraingens</name>
    <dbReference type="NCBI Taxonomy" id="2606893"/>
    <lineage>
        <taxon>Eukaryota</taxon>
        <taxon>Fungi</taxon>
        <taxon>Dikarya</taxon>
        <taxon>Ascomycota</taxon>
        <taxon>Saccharomycotina</taxon>
        <taxon>Dipodascomycetes</taxon>
        <taxon>Dipodascales</taxon>
        <taxon>Dipodascaceae</taxon>
        <taxon>Magnusiomyces</taxon>
    </lineage>
</organism>
<dbReference type="InterPro" id="IPR031774">
    <property type="entry name" value="SF3A3_dom"/>
</dbReference>
<dbReference type="InterPro" id="IPR024598">
    <property type="entry name" value="SF3a60/Prp9_C"/>
</dbReference>
<evidence type="ECO:0000259" key="9">
    <source>
        <dbReference type="PROSITE" id="PS50157"/>
    </source>
</evidence>
<evidence type="ECO:0008006" key="13">
    <source>
        <dbReference type="Google" id="ProtNLM"/>
    </source>
</evidence>
<keyword evidence="4 7" id="KW-0863">Zinc-finger</keyword>
<dbReference type="Pfam" id="PF16837">
    <property type="entry name" value="SF3A3"/>
    <property type="match status" value="1"/>
</dbReference>
<keyword evidence="5" id="KW-0862">Zinc</keyword>
<dbReference type="Pfam" id="PF11931">
    <property type="entry name" value="SF3a60_Prp9_C"/>
    <property type="match status" value="1"/>
</dbReference>
<evidence type="ECO:0000256" key="5">
    <source>
        <dbReference type="ARBA" id="ARBA00022833"/>
    </source>
</evidence>
<dbReference type="SMART" id="SM00355">
    <property type="entry name" value="ZnF_C2H2"/>
    <property type="match status" value="2"/>
</dbReference>
<evidence type="ECO:0000256" key="2">
    <source>
        <dbReference type="ARBA" id="ARBA00008776"/>
    </source>
</evidence>
<dbReference type="PANTHER" id="PTHR12786">
    <property type="entry name" value="SPLICING FACTOR SF3A-RELATED"/>
    <property type="match status" value="1"/>
</dbReference>
<dbReference type="Pfam" id="PF16958">
    <property type="entry name" value="PRP9_N"/>
    <property type="match status" value="1"/>
</dbReference>
<keyword evidence="6" id="KW-0539">Nucleus</keyword>
<name>A0A5E8B2Z4_9ASCO</name>
<dbReference type="InterPro" id="IPR013087">
    <property type="entry name" value="Znf_C2H2_type"/>
</dbReference>
<evidence type="ECO:0000313" key="11">
    <source>
        <dbReference type="EMBL" id="VVT43992.1"/>
    </source>
</evidence>
<evidence type="ECO:0000256" key="8">
    <source>
        <dbReference type="SAM" id="MobiDB-lite"/>
    </source>
</evidence>
<dbReference type="InterPro" id="IPR051421">
    <property type="entry name" value="RNA_Proc_DNA_Dmg_Regulator"/>
</dbReference>
<dbReference type="InterPro" id="IPR022755">
    <property type="entry name" value="Znf_C2H2_jaz"/>
</dbReference>
<dbReference type="PROSITE" id="PS00028">
    <property type="entry name" value="ZINC_FINGER_C2H2_1"/>
    <property type="match status" value="1"/>
</dbReference>
<dbReference type="SUPFAM" id="SSF57667">
    <property type="entry name" value="beta-beta-alpha zinc fingers"/>
    <property type="match status" value="1"/>
</dbReference>
<dbReference type="InterPro" id="IPR000690">
    <property type="entry name" value="Matrin/U1-C_Znf_C2H2"/>
</dbReference>
<dbReference type="EMBL" id="CABVLU010000001">
    <property type="protein sequence ID" value="VVT43992.1"/>
    <property type="molecule type" value="Genomic_DNA"/>
</dbReference>
<evidence type="ECO:0000256" key="7">
    <source>
        <dbReference type="PROSITE-ProRule" id="PRU00042"/>
    </source>
</evidence>
<feature type="domain" description="Matrin-type" evidence="10">
    <location>
        <begin position="511"/>
        <end position="542"/>
    </location>
</feature>
<protein>
    <recommendedName>
        <fullName evidence="13">Matrin-type domain-containing protein</fullName>
    </recommendedName>
</protein>
<keyword evidence="12" id="KW-1185">Reference proteome</keyword>
<reference evidence="11 12" key="1">
    <citation type="submission" date="2019-09" db="EMBL/GenBank/DDBJ databases">
        <authorList>
            <person name="Brejova B."/>
        </authorList>
    </citation>
    <scope>NUCLEOTIDE SEQUENCE [LARGE SCALE GENOMIC DNA]</scope>
</reference>
<feature type="domain" description="C2H2-type" evidence="9">
    <location>
        <begin position="344"/>
        <end position="373"/>
    </location>
</feature>
<evidence type="ECO:0000256" key="4">
    <source>
        <dbReference type="ARBA" id="ARBA00022771"/>
    </source>
</evidence>
<dbReference type="RefSeq" id="XP_031850863.1">
    <property type="nucleotide sequence ID" value="XM_031994972.1"/>
</dbReference>
<dbReference type="Gene3D" id="3.30.160.60">
    <property type="entry name" value="Classic Zinc Finger"/>
    <property type="match status" value="1"/>
</dbReference>
<evidence type="ECO:0000313" key="12">
    <source>
        <dbReference type="Proteomes" id="UP000398389"/>
    </source>
</evidence>
<dbReference type="GeneID" id="43579072"/>
<dbReference type="GO" id="GO:0005681">
    <property type="term" value="C:spliceosomal complex"/>
    <property type="evidence" value="ECO:0007669"/>
    <property type="project" value="InterPro"/>
</dbReference>
<dbReference type="AlphaFoldDB" id="A0A5E8B2Z4"/>
<dbReference type="InterPro" id="IPR036236">
    <property type="entry name" value="Znf_C2H2_sf"/>
</dbReference>
<feature type="compositionally biased region" description="Gly residues" evidence="8">
    <location>
        <begin position="460"/>
        <end position="470"/>
    </location>
</feature>
<dbReference type="GO" id="GO:0003723">
    <property type="term" value="F:RNA binding"/>
    <property type="evidence" value="ECO:0007669"/>
    <property type="project" value="InterPro"/>
</dbReference>
<dbReference type="InterPro" id="IPR031590">
    <property type="entry name" value="PRP9_N"/>
</dbReference>
<dbReference type="PROSITE" id="PS50171">
    <property type="entry name" value="ZF_MATRIN"/>
    <property type="match status" value="1"/>
</dbReference>
<dbReference type="Pfam" id="PF12171">
    <property type="entry name" value="zf-C2H2_jaz"/>
    <property type="match status" value="1"/>
</dbReference>
<feature type="region of interest" description="Disordered" evidence="8">
    <location>
        <begin position="455"/>
        <end position="478"/>
    </location>
</feature>
<sequence length="606" mass="68612">MASSLLEAQRSSLEELDRIEQAISERITRNPAILPDNARLSASSELHGRRKRPFKETVLQEQEVGRFVKRYREQCEFLEKSFLETGPNAVARKKELAELATTDDARVSLLDNFYRQANAVKEYHRRYPNQEVEDLHAQYQMGIVSLRKQREMLESGVLAEGLELEENPEVAAAGGSQQAAAVANLLAAESKGTAILLSSMAADLNLDAIFSGEESYGKYIDLVAFHERFTNLKLGNTSGTAAAEQRHALTYIQYLDIFSSFSHVELFPVARLRDEIYFTYAAELHQYIERFFRKTHILENTDKIVSKIEADFETAWTKKLPFPGWTFQAESTVARDGVETPEGFYCTPCGKYFAKETVYWAHLTGKKHVKNSKQLELVARKTESSEATASADAEEQLRLKLLAMHEYFTYHLVQLLQKHITDTRNNVERRRALTDRERQLELAALEAADTALLAELDNPGGHGGENGNGDGNDSDSDSDDIVYNPLKLPLGHDGKPIPFWLWKLHGLGVQYPCEICGNYVYMGRMAFDKHFVEARHVHGLRCLGITPGLLFKGVVSIADAMALWEKIKRENRQEESHRENAIEMEDDEGNVMSEKVYNDLKKQGLL</sequence>
<evidence type="ECO:0000256" key="1">
    <source>
        <dbReference type="ARBA" id="ARBA00004123"/>
    </source>
</evidence>
<dbReference type="PROSITE" id="PS50157">
    <property type="entry name" value="ZINC_FINGER_C2H2_2"/>
    <property type="match status" value="1"/>
</dbReference>
<keyword evidence="3" id="KW-0479">Metal-binding</keyword>
<dbReference type="OrthoDB" id="2160351at2759"/>
<gene>
    <name evidence="11" type="ORF">SAPINGB_P000248</name>
</gene>
<comment type="similarity">
    <text evidence="2">Belongs to the SF3A3 family.</text>
</comment>
<evidence type="ECO:0000259" key="10">
    <source>
        <dbReference type="PROSITE" id="PS50171"/>
    </source>
</evidence>
<dbReference type="PANTHER" id="PTHR12786:SF2">
    <property type="entry name" value="SPLICING FACTOR 3A SUBUNIT 3"/>
    <property type="match status" value="1"/>
</dbReference>
<dbReference type="Proteomes" id="UP000398389">
    <property type="component" value="Unassembled WGS sequence"/>
</dbReference>
<dbReference type="GO" id="GO:0008270">
    <property type="term" value="F:zinc ion binding"/>
    <property type="evidence" value="ECO:0007669"/>
    <property type="project" value="UniProtKB-KW"/>
</dbReference>
<evidence type="ECO:0000256" key="3">
    <source>
        <dbReference type="ARBA" id="ARBA00022723"/>
    </source>
</evidence>
<proteinExistence type="inferred from homology"/>
<dbReference type="GO" id="GO:0000398">
    <property type="term" value="P:mRNA splicing, via spliceosome"/>
    <property type="evidence" value="ECO:0007669"/>
    <property type="project" value="InterPro"/>
</dbReference>